<dbReference type="PANTHER" id="PTHR35529:SF2">
    <property type="entry name" value="SPORULATION PROTEIN YTAF-RELATED"/>
    <property type="match status" value="1"/>
</dbReference>
<feature type="transmembrane region" description="Helical" evidence="5">
    <location>
        <begin position="42"/>
        <end position="61"/>
    </location>
</feature>
<feature type="transmembrane region" description="Helical" evidence="5">
    <location>
        <begin position="6"/>
        <end position="30"/>
    </location>
</feature>
<keyword evidence="4 5" id="KW-0472">Membrane</keyword>
<reference evidence="6 7" key="1">
    <citation type="submission" date="2022-06" db="EMBL/GenBank/DDBJ databases">
        <title>Isolation of gut microbiota from human fecal samples.</title>
        <authorList>
            <person name="Pamer E.G."/>
            <person name="Barat B."/>
            <person name="Waligurski E."/>
            <person name="Medina S."/>
            <person name="Paddock L."/>
            <person name="Mostad J."/>
        </authorList>
    </citation>
    <scope>NUCLEOTIDE SEQUENCE [LARGE SCALE GENOMIC DNA]</scope>
    <source>
        <strain evidence="6 7">DFI.9.73</strain>
    </source>
</reference>
<protein>
    <submittedName>
        <fullName evidence="6">Sporulation membrane protein YtaF</fullName>
    </submittedName>
</protein>
<proteinExistence type="predicted"/>
<feature type="transmembrane region" description="Helical" evidence="5">
    <location>
        <begin position="163"/>
        <end position="180"/>
    </location>
</feature>
<evidence type="ECO:0000256" key="2">
    <source>
        <dbReference type="ARBA" id="ARBA00022692"/>
    </source>
</evidence>
<dbReference type="InterPro" id="IPR003810">
    <property type="entry name" value="Mntp/YtaF"/>
</dbReference>
<keyword evidence="2 5" id="KW-0812">Transmembrane</keyword>
<keyword evidence="1" id="KW-1003">Cell membrane</keyword>
<evidence type="ECO:0000313" key="6">
    <source>
        <dbReference type="EMBL" id="MCQ4838530.1"/>
    </source>
</evidence>
<dbReference type="NCBIfam" id="TIGR02840">
    <property type="entry name" value="spore_YtaF"/>
    <property type="match status" value="1"/>
</dbReference>
<evidence type="ECO:0000313" key="7">
    <source>
        <dbReference type="Proteomes" id="UP001524473"/>
    </source>
</evidence>
<dbReference type="InterPro" id="IPR014205">
    <property type="entry name" value="Spore_YtaF"/>
</dbReference>
<keyword evidence="7" id="KW-1185">Reference proteome</keyword>
<keyword evidence="3 5" id="KW-1133">Transmembrane helix</keyword>
<dbReference type="Proteomes" id="UP001524473">
    <property type="component" value="Unassembled WGS sequence"/>
</dbReference>
<feature type="transmembrane region" description="Helical" evidence="5">
    <location>
        <begin position="67"/>
        <end position="87"/>
    </location>
</feature>
<feature type="transmembrane region" description="Helical" evidence="5">
    <location>
        <begin position="192"/>
        <end position="210"/>
    </location>
</feature>
<organism evidence="6 7">
    <name type="scientific">Neglectibacter timonensis</name>
    <dbReference type="NCBI Taxonomy" id="1776382"/>
    <lineage>
        <taxon>Bacteria</taxon>
        <taxon>Bacillati</taxon>
        <taxon>Bacillota</taxon>
        <taxon>Clostridia</taxon>
        <taxon>Eubacteriales</taxon>
        <taxon>Oscillospiraceae</taxon>
        <taxon>Neglectibacter</taxon>
    </lineage>
</organism>
<comment type="caution">
    <text evidence="6">The sequence shown here is derived from an EMBL/GenBank/DDBJ whole genome shotgun (WGS) entry which is preliminary data.</text>
</comment>
<evidence type="ECO:0000256" key="5">
    <source>
        <dbReference type="SAM" id="Phobius"/>
    </source>
</evidence>
<dbReference type="GeneID" id="90532848"/>
<dbReference type="Pfam" id="PF02659">
    <property type="entry name" value="Mntp"/>
    <property type="match status" value="1"/>
</dbReference>
<dbReference type="EMBL" id="JANFZH010000002">
    <property type="protein sequence ID" value="MCQ4838530.1"/>
    <property type="molecule type" value="Genomic_DNA"/>
</dbReference>
<sequence>MNFLFSLLEAAVLAAALSMDAFVASFAYGSNKIRIPLLSAQIINVICSSVVGVSMLAGSLIRGLIPQSLTTAICFVLLFILGLVKLLDSLTKSIIRKHNNLEKQIHFSLLNFRFVLSLYADPEKADRDHSKTISPGEAASLAVALSLDGMAVGFGAALGNLNILAVFLCSLITETLAVLLGSKLGNRLAKKLPFNISWLSGALLLGMAFLKLF</sequence>
<name>A0ABT1RW13_9FIRM</name>
<evidence type="ECO:0000256" key="1">
    <source>
        <dbReference type="ARBA" id="ARBA00022475"/>
    </source>
</evidence>
<accession>A0ABT1RW13</accession>
<gene>
    <name evidence="6" type="primary">ytaF</name>
    <name evidence="6" type="ORF">NE695_01215</name>
</gene>
<evidence type="ECO:0000256" key="3">
    <source>
        <dbReference type="ARBA" id="ARBA00022989"/>
    </source>
</evidence>
<evidence type="ECO:0000256" key="4">
    <source>
        <dbReference type="ARBA" id="ARBA00023136"/>
    </source>
</evidence>
<dbReference type="RefSeq" id="WP_082942236.1">
    <property type="nucleotide sequence ID" value="NZ_CABKVV010000014.1"/>
</dbReference>
<dbReference type="PANTHER" id="PTHR35529">
    <property type="entry name" value="MANGANESE EFFLUX PUMP MNTP-RELATED"/>
    <property type="match status" value="1"/>
</dbReference>